<accession>F4C3F1</accession>
<proteinExistence type="predicted"/>
<dbReference type="STRING" id="743722.Sph21_1567"/>
<reference evidence="1" key="1">
    <citation type="submission" date="2011-03" db="EMBL/GenBank/DDBJ databases">
        <title>Complete sequence of Sphingobacterium sp. 21.</title>
        <authorList>
            <consortium name="US DOE Joint Genome Institute"/>
            <person name="Lucas S."/>
            <person name="Copeland A."/>
            <person name="Lapidus A."/>
            <person name="Cheng J.-F."/>
            <person name="Goodwin L."/>
            <person name="Pitluck S."/>
            <person name="Davenport K."/>
            <person name="Detter J.C."/>
            <person name="Han C."/>
            <person name="Tapia R."/>
            <person name="Land M."/>
            <person name="Hauser L."/>
            <person name="Kyrpides N."/>
            <person name="Ivanova N."/>
            <person name="Ovchinnikova G."/>
            <person name="Pagani I."/>
            <person name="Siebers A.K."/>
            <person name="Allgaier M."/>
            <person name="Thelen M.P."/>
            <person name="Hugenholtz P."/>
            <person name="Woyke T."/>
        </authorList>
    </citation>
    <scope>NUCLEOTIDE SEQUENCE</scope>
    <source>
        <strain evidence="1">21</strain>
    </source>
</reference>
<name>F4C3F1_SPHS2</name>
<dbReference type="OrthoDB" id="1121837at2"/>
<evidence type="ECO:0008006" key="2">
    <source>
        <dbReference type="Google" id="ProtNLM"/>
    </source>
</evidence>
<dbReference type="PATRIC" id="fig|743722.3.peg.1682"/>
<dbReference type="AlphaFoldDB" id="F4C3F1"/>
<dbReference type="InterPro" id="IPR025563">
    <property type="entry name" value="DUF4286"/>
</dbReference>
<evidence type="ECO:0000313" key="1">
    <source>
        <dbReference type="EMBL" id="ADZ78129.1"/>
    </source>
</evidence>
<gene>
    <name evidence="1" type="ordered locus">Sph21_1567</name>
</gene>
<protein>
    <recommendedName>
        <fullName evidence="2">DUF4286 domain-containing protein</fullName>
    </recommendedName>
</protein>
<dbReference type="KEGG" id="shg:Sph21_1567"/>
<dbReference type="EMBL" id="CP002584">
    <property type="protein sequence ID" value="ADZ78129.1"/>
    <property type="molecule type" value="Genomic_DNA"/>
</dbReference>
<organism evidence="1">
    <name type="scientific">Sphingobacterium sp. (strain 21)</name>
    <dbReference type="NCBI Taxonomy" id="743722"/>
    <lineage>
        <taxon>Bacteria</taxon>
        <taxon>Pseudomonadati</taxon>
        <taxon>Bacteroidota</taxon>
        <taxon>Sphingobacteriia</taxon>
        <taxon>Sphingobacteriales</taxon>
        <taxon>Sphingobacteriaceae</taxon>
        <taxon>Sphingobacterium</taxon>
    </lineage>
</organism>
<dbReference type="HOGENOM" id="CLU_146735_3_0_10"/>
<sequence length="109" mass="13022">MPEDYYLSRMILFNITHIISDQKVLAYTEWLKTEYIPLVKAHSLFEEIRLLKILDSPNEGHSFSLQLLANNREDILKFKESLFTILQQKMQGDFYGHLFLFDTLMEYID</sequence>
<dbReference type="Pfam" id="PF14114">
    <property type="entry name" value="DUF4286"/>
    <property type="match status" value="1"/>
</dbReference>